<evidence type="ECO:0000313" key="1">
    <source>
        <dbReference type="EMBL" id="KAK8513961.1"/>
    </source>
</evidence>
<proteinExistence type="predicted"/>
<evidence type="ECO:0000313" key="2">
    <source>
        <dbReference type="Proteomes" id="UP001472677"/>
    </source>
</evidence>
<dbReference type="Proteomes" id="UP001472677">
    <property type="component" value="Unassembled WGS sequence"/>
</dbReference>
<sequence>MEEYWYKEQQKCRNSISVPGCRIVLILVFSFCLCTYVDISTALPNKPLHIFIIINFIIFALFVLPSRKQFPDDVRSQRNRNGISDDVDSPPSLDEDEHCGGLEEMNIVDKHVILEENVVGGIVVVDSDNLGECLERNLHRGRRLEGRTSKELVITMMELPAERLMDDMSNGELRFAIEL</sequence>
<keyword evidence="2" id="KW-1185">Reference proteome</keyword>
<dbReference type="EMBL" id="JBBPBM010000068">
    <property type="protein sequence ID" value="KAK8513961.1"/>
    <property type="molecule type" value="Genomic_DNA"/>
</dbReference>
<name>A0ABR2C3J2_9ROSI</name>
<reference evidence="1 2" key="1">
    <citation type="journal article" date="2024" name="G3 (Bethesda)">
        <title>Genome assembly of Hibiscus sabdariffa L. provides insights into metabolisms of medicinal natural products.</title>
        <authorList>
            <person name="Kim T."/>
        </authorList>
    </citation>
    <scope>NUCLEOTIDE SEQUENCE [LARGE SCALE GENOMIC DNA]</scope>
    <source>
        <strain evidence="1">TK-2024</strain>
        <tissue evidence="1">Old leaves</tissue>
    </source>
</reference>
<accession>A0ABR2C3J2</accession>
<gene>
    <name evidence="1" type="ORF">V6N12_037326</name>
</gene>
<organism evidence="1 2">
    <name type="scientific">Hibiscus sabdariffa</name>
    <name type="common">roselle</name>
    <dbReference type="NCBI Taxonomy" id="183260"/>
    <lineage>
        <taxon>Eukaryota</taxon>
        <taxon>Viridiplantae</taxon>
        <taxon>Streptophyta</taxon>
        <taxon>Embryophyta</taxon>
        <taxon>Tracheophyta</taxon>
        <taxon>Spermatophyta</taxon>
        <taxon>Magnoliopsida</taxon>
        <taxon>eudicotyledons</taxon>
        <taxon>Gunneridae</taxon>
        <taxon>Pentapetalae</taxon>
        <taxon>rosids</taxon>
        <taxon>malvids</taxon>
        <taxon>Malvales</taxon>
        <taxon>Malvaceae</taxon>
        <taxon>Malvoideae</taxon>
        <taxon>Hibiscus</taxon>
    </lineage>
</organism>
<protein>
    <submittedName>
        <fullName evidence="1">Uncharacterized protein</fullName>
    </submittedName>
</protein>
<comment type="caution">
    <text evidence="1">The sequence shown here is derived from an EMBL/GenBank/DDBJ whole genome shotgun (WGS) entry which is preliminary data.</text>
</comment>